<dbReference type="GO" id="GO:0003677">
    <property type="term" value="F:DNA binding"/>
    <property type="evidence" value="ECO:0007669"/>
    <property type="project" value="UniProtKB-KW"/>
</dbReference>
<dbReference type="PANTHER" id="PTHR30514">
    <property type="entry name" value="GLUCOKINASE"/>
    <property type="match status" value="1"/>
</dbReference>
<dbReference type="SUPFAM" id="SSF46689">
    <property type="entry name" value="Homeodomain-like"/>
    <property type="match status" value="1"/>
</dbReference>
<protein>
    <submittedName>
        <fullName evidence="6">MurR/RpiR family transcriptional regulator</fullName>
    </submittedName>
</protein>
<dbReference type="GO" id="GO:0003700">
    <property type="term" value="F:DNA-binding transcription factor activity"/>
    <property type="evidence" value="ECO:0007669"/>
    <property type="project" value="InterPro"/>
</dbReference>
<dbReference type="SUPFAM" id="SSF53697">
    <property type="entry name" value="SIS domain"/>
    <property type="match status" value="1"/>
</dbReference>
<feature type="domain" description="SIS" evidence="5">
    <location>
        <begin position="128"/>
        <end position="269"/>
    </location>
</feature>
<keyword evidence="2" id="KW-0238">DNA-binding</keyword>
<dbReference type="GO" id="GO:0097367">
    <property type="term" value="F:carbohydrate derivative binding"/>
    <property type="evidence" value="ECO:0007669"/>
    <property type="project" value="InterPro"/>
</dbReference>
<evidence type="ECO:0000256" key="2">
    <source>
        <dbReference type="ARBA" id="ARBA00023125"/>
    </source>
</evidence>
<dbReference type="PROSITE" id="PS51464">
    <property type="entry name" value="SIS"/>
    <property type="match status" value="1"/>
</dbReference>
<reference evidence="6" key="2">
    <citation type="submission" date="2021-04" db="EMBL/GenBank/DDBJ databases">
        <authorList>
            <person name="Gilroy R."/>
        </authorList>
    </citation>
    <scope>NUCLEOTIDE SEQUENCE</scope>
    <source>
        <strain evidence="6">ChiGjej1B1-98</strain>
    </source>
</reference>
<dbReference type="CDD" id="cd05013">
    <property type="entry name" value="SIS_RpiR"/>
    <property type="match status" value="1"/>
</dbReference>
<dbReference type="AlphaFoldDB" id="A0A9D1YWN7"/>
<accession>A0A9D1YWN7</accession>
<dbReference type="Pfam" id="PF01380">
    <property type="entry name" value="SIS"/>
    <property type="match status" value="1"/>
</dbReference>
<evidence type="ECO:0000313" key="6">
    <source>
        <dbReference type="EMBL" id="HIY66673.1"/>
    </source>
</evidence>
<dbReference type="Gene3D" id="3.40.50.10490">
    <property type="entry name" value="Glucose-6-phosphate isomerase like protein, domain 1"/>
    <property type="match status" value="1"/>
</dbReference>
<dbReference type="InterPro" id="IPR035472">
    <property type="entry name" value="RpiR-like_SIS"/>
</dbReference>
<dbReference type="EMBL" id="DXDC01000316">
    <property type="protein sequence ID" value="HIY66673.1"/>
    <property type="molecule type" value="Genomic_DNA"/>
</dbReference>
<evidence type="ECO:0000259" key="4">
    <source>
        <dbReference type="PROSITE" id="PS51071"/>
    </source>
</evidence>
<dbReference type="InterPro" id="IPR047640">
    <property type="entry name" value="RpiR-like"/>
</dbReference>
<reference evidence="6" key="1">
    <citation type="journal article" date="2021" name="PeerJ">
        <title>Extensive microbial diversity within the chicken gut microbiome revealed by metagenomics and culture.</title>
        <authorList>
            <person name="Gilroy R."/>
            <person name="Ravi A."/>
            <person name="Getino M."/>
            <person name="Pursley I."/>
            <person name="Horton D.L."/>
            <person name="Alikhan N.F."/>
            <person name="Baker D."/>
            <person name="Gharbi K."/>
            <person name="Hall N."/>
            <person name="Watson M."/>
            <person name="Adriaenssens E.M."/>
            <person name="Foster-Nyarko E."/>
            <person name="Jarju S."/>
            <person name="Secka A."/>
            <person name="Antonio M."/>
            <person name="Oren A."/>
            <person name="Chaudhuri R.R."/>
            <person name="La Ragione R."/>
            <person name="Hildebrand F."/>
            <person name="Pallen M.J."/>
        </authorList>
    </citation>
    <scope>NUCLEOTIDE SEQUENCE</scope>
    <source>
        <strain evidence="6">ChiGjej1B1-98</strain>
    </source>
</reference>
<evidence type="ECO:0000256" key="3">
    <source>
        <dbReference type="ARBA" id="ARBA00023163"/>
    </source>
</evidence>
<dbReference type="InterPro" id="IPR001347">
    <property type="entry name" value="SIS_dom"/>
</dbReference>
<name>A0A9D1YWN7_9MICO</name>
<evidence type="ECO:0000256" key="1">
    <source>
        <dbReference type="ARBA" id="ARBA00023015"/>
    </source>
</evidence>
<comment type="caution">
    <text evidence="6">The sequence shown here is derived from an EMBL/GenBank/DDBJ whole genome shotgun (WGS) entry which is preliminary data.</text>
</comment>
<feature type="domain" description="HTH rpiR-type" evidence="4">
    <location>
        <begin position="9"/>
        <end position="85"/>
    </location>
</feature>
<proteinExistence type="predicted"/>
<dbReference type="InterPro" id="IPR009057">
    <property type="entry name" value="Homeodomain-like_sf"/>
</dbReference>
<dbReference type="InterPro" id="IPR046348">
    <property type="entry name" value="SIS_dom_sf"/>
</dbReference>
<evidence type="ECO:0000313" key="7">
    <source>
        <dbReference type="Proteomes" id="UP000824005"/>
    </source>
</evidence>
<dbReference type="InterPro" id="IPR000281">
    <property type="entry name" value="HTH_RpiR"/>
</dbReference>
<gene>
    <name evidence="6" type="ORF">H9830_10405</name>
</gene>
<dbReference type="InterPro" id="IPR036388">
    <property type="entry name" value="WH-like_DNA-bd_sf"/>
</dbReference>
<dbReference type="Proteomes" id="UP000824005">
    <property type="component" value="Unassembled WGS sequence"/>
</dbReference>
<dbReference type="PROSITE" id="PS51071">
    <property type="entry name" value="HTH_RPIR"/>
    <property type="match status" value="1"/>
</dbReference>
<keyword evidence="1" id="KW-0805">Transcription regulation</keyword>
<organism evidence="6 7">
    <name type="scientific">Candidatus Agrococcus pullicola</name>
    <dbReference type="NCBI Taxonomy" id="2838429"/>
    <lineage>
        <taxon>Bacteria</taxon>
        <taxon>Bacillati</taxon>
        <taxon>Actinomycetota</taxon>
        <taxon>Actinomycetes</taxon>
        <taxon>Micrococcales</taxon>
        <taxon>Microbacteriaceae</taxon>
        <taxon>Agrococcus</taxon>
    </lineage>
</organism>
<keyword evidence="3" id="KW-0804">Transcription</keyword>
<dbReference type="PANTHER" id="PTHR30514:SF1">
    <property type="entry name" value="HTH-TYPE TRANSCRIPTIONAL REGULATOR HEXR-RELATED"/>
    <property type="match status" value="1"/>
</dbReference>
<sequence>MTWHGASDAPPSARIVSLAPSLQRTERRVAEFILTDRSGTVERTAQELADAVGVGRTTVIRAVQSLGYEGYPQLRVALAQELAMQQSSDAEVGSDGSMLGTLRARVARFGSELSHAMAAMTDESLLAFIETLDTAQRVLVVANGLSVPLGLDLMLRLNSAGRPTEQIVDAISQQISARQLGEGSACVAFSGSGANRATLDAMRAAKESGATVLTITSFARSAAAELADIALVVPPANESFRHELTHTSRAVHMLLTEQLIELFIEHRGDRARDARAASLSVLGSALQE</sequence>
<dbReference type="GO" id="GO:1901135">
    <property type="term" value="P:carbohydrate derivative metabolic process"/>
    <property type="evidence" value="ECO:0007669"/>
    <property type="project" value="InterPro"/>
</dbReference>
<evidence type="ECO:0000259" key="5">
    <source>
        <dbReference type="PROSITE" id="PS51464"/>
    </source>
</evidence>
<dbReference type="Pfam" id="PF01418">
    <property type="entry name" value="HTH_6"/>
    <property type="match status" value="1"/>
</dbReference>
<dbReference type="Gene3D" id="1.10.10.10">
    <property type="entry name" value="Winged helix-like DNA-binding domain superfamily/Winged helix DNA-binding domain"/>
    <property type="match status" value="1"/>
</dbReference>